<name>A0A5B7IKN3_PORTR</name>
<dbReference type="AlphaFoldDB" id="A0A5B7IKN3"/>
<comment type="caution">
    <text evidence="2">The sequence shown here is derived from an EMBL/GenBank/DDBJ whole genome shotgun (WGS) entry which is preliminary data.</text>
</comment>
<keyword evidence="3" id="KW-1185">Reference proteome</keyword>
<evidence type="ECO:0000256" key="1">
    <source>
        <dbReference type="SAM" id="MobiDB-lite"/>
    </source>
</evidence>
<dbReference type="EMBL" id="VSRR010059920">
    <property type="protein sequence ID" value="MPC82489.1"/>
    <property type="molecule type" value="Genomic_DNA"/>
</dbReference>
<evidence type="ECO:0000313" key="2">
    <source>
        <dbReference type="EMBL" id="MPC82489.1"/>
    </source>
</evidence>
<proteinExistence type="predicted"/>
<organism evidence="2 3">
    <name type="scientific">Portunus trituberculatus</name>
    <name type="common">Swimming crab</name>
    <name type="synonym">Neptunus trituberculatus</name>
    <dbReference type="NCBI Taxonomy" id="210409"/>
    <lineage>
        <taxon>Eukaryota</taxon>
        <taxon>Metazoa</taxon>
        <taxon>Ecdysozoa</taxon>
        <taxon>Arthropoda</taxon>
        <taxon>Crustacea</taxon>
        <taxon>Multicrustacea</taxon>
        <taxon>Malacostraca</taxon>
        <taxon>Eumalacostraca</taxon>
        <taxon>Eucarida</taxon>
        <taxon>Decapoda</taxon>
        <taxon>Pleocyemata</taxon>
        <taxon>Brachyura</taxon>
        <taxon>Eubrachyura</taxon>
        <taxon>Portunoidea</taxon>
        <taxon>Portunidae</taxon>
        <taxon>Portuninae</taxon>
        <taxon>Portunus</taxon>
    </lineage>
</organism>
<reference evidence="2 3" key="1">
    <citation type="submission" date="2019-05" db="EMBL/GenBank/DDBJ databases">
        <title>Another draft genome of Portunus trituberculatus and its Hox gene families provides insights of decapod evolution.</title>
        <authorList>
            <person name="Jeong J.-H."/>
            <person name="Song I."/>
            <person name="Kim S."/>
            <person name="Choi T."/>
            <person name="Kim D."/>
            <person name="Ryu S."/>
            <person name="Kim W."/>
        </authorList>
    </citation>
    <scope>NUCLEOTIDE SEQUENCE [LARGE SCALE GENOMIC DNA]</scope>
    <source>
        <tissue evidence="2">Muscle</tissue>
    </source>
</reference>
<sequence length="107" mass="12087">MVDLPIRLFKDAELTEGRCEQNEIKQFHSNLLLVPLKKEGGFGDGRIRENDTGKESGGVGGKGDKEEESVGNMYFHAVTRLASLSFLFRTSFRPEFALLRLAQRIRD</sequence>
<feature type="compositionally biased region" description="Basic and acidic residues" evidence="1">
    <location>
        <begin position="43"/>
        <end position="54"/>
    </location>
</feature>
<feature type="region of interest" description="Disordered" evidence="1">
    <location>
        <begin position="43"/>
        <end position="67"/>
    </location>
</feature>
<gene>
    <name evidence="2" type="ORF">E2C01_077159</name>
</gene>
<protein>
    <submittedName>
        <fullName evidence="2">Uncharacterized protein</fullName>
    </submittedName>
</protein>
<dbReference type="Proteomes" id="UP000324222">
    <property type="component" value="Unassembled WGS sequence"/>
</dbReference>
<evidence type="ECO:0000313" key="3">
    <source>
        <dbReference type="Proteomes" id="UP000324222"/>
    </source>
</evidence>
<accession>A0A5B7IKN3</accession>